<dbReference type="PANTHER" id="PTHR23327:SF51">
    <property type="entry name" value="TRANSCRIPTIONAL REGULATOR OF YEAST FORM ADHERENCE 3"/>
    <property type="match status" value="1"/>
</dbReference>
<dbReference type="AlphaFoldDB" id="A0AAJ0B855"/>
<dbReference type="Pfam" id="PF03105">
    <property type="entry name" value="SPX"/>
    <property type="match status" value="1"/>
</dbReference>
<evidence type="ECO:0000313" key="8">
    <source>
        <dbReference type="EMBL" id="KAK1753459.1"/>
    </source>
</evidence>
<dbReference type="PROSITE" id="PS00518">
    <property type="entry name" value="ZF_RING_1"/>
    <property type="match status" value="1"/>
</dbReference>
<feature type="domain" description="SPX" evidence="7">
    <location>
        <begin position="1"/>
        <end position="296"/>
    </location>
</feature>
<comment type="caution">
    <text evidence="8">The sequence shown here is derived from an EMBL/GenBank/DDBJ whole genome shotgun (WGS) entry which is preliminary data.</text>
</comment>
<keyword evidence="2 4" id="KW-0863">Zinc-finger</keyword>
<dbReference type="InterPro" id="IPR001841">
    <property type="entry name" value="Znf_RING"/>
</dbReference>
<dbReference type="InterPro" id="IPR004331">
    <property type="entry name" value="SPX_dom"/>
</dbReference>
<dbReference type="InterPro" id="IPR013083">
    <property type="entry name" value="Znf_RING/FYVE/PHD"/>
</dbReference>
<dbReference type="Pfam" id="PF00097">
    <property type="entry name" value="zf-C3HC4"/>
    <property type="match status" value="1"/>
</dbReference>
<evidence type="ECO:0000259" key="7">
    <source>
        <dbReference type="PROSITE" id="PS51382"/>
    </source>
</evidence>
<keyword evidence="3" id="KW-0862">Zinc</keyword>
<evidence type="ECO:0000256" key="1">
    <source>
        <dbReference type="ARBA" id="ARBA00022723"/>
    </source>
</evidence>
<dbReference type="InterPro" id="IPR018957">
    <property type="entry name" value="Znf_C3HC4_RING-type"/>
</dbReference>
<reference evidence="8" key="1">
    <citation type="submission" date="2023-06" db="EMBL/GenBank/DDBJ databases">
        <title>Genome-scale phylogeny and comparative genomics of the fungal order Sordariales.</title>
        <authorList>
            <consortium name="Lawrence Berkeley National Laboratory"/>
            <person name="Hensen N."/>
            <person name="Bonometti L."/>
            <person name="Westerberg I."/>
            <person name="Brannstrom I.O."/>
            <person name="Guillou S."/>
            <person name="Cros-Aarteil S."/>
            <person name="Calhoun S."/>
            <person name="Haridas S."/>
            <person name="Kuo A."/>
            <person name="Mondo S."/>
            <person name="Pangilinan J."/>
            <person name="Riley R."/>
            <person name="Labutti K."/>
            <person name="Andreopoulos B."/>
            <person name="Lipzen A."/>
            <person name="Chen C."/>
            <person name="Yanf M."/>
            <person name="Daum C."/>
            <person name="Ng V."/>
            <person name="Clum A."/>
            <person name="Steindorff A."/>
            <person name="Ohm R."/>
            <person name="Martin F."/>
            <person name="Silar P."/>
            <person name="Natvig D."/>
            <person name="Lalanne C."/>
            <person name="Gautier V."/>
            <person name="Ament-Velasquez S.L."/>
            <person name="Kruys A."/>
            <person name="Hutchinson M.I."/>
            <person name="Powell A.J."/>
            <person name="Barry K."/>
            <person name="Miller A.N."/>
            <person name="Grigoriev I.V."/>
            <person name="Debuchy R."/>
            <person name="Gladieux P."/>
            <person name="Thoren M.H."/>
            <person name="Johannesson H."/>
        </authorList>
    </citation>
    <scope>NUCLEOTIDE SEQUENCE</scope>
    <source>
        <strain evidence="8">PSN4</strain>
    </source>
</reference>
<evidence type="ECO:0000259" key="6">
    <source>
        <dbReference type="PROSITE" id="PS50089"/>
    </source>
</evidence>
<name>A0AAJ0B855_9PEZI</name>
<evidence type="ECO:0000256" key="3">
    <source>
        <dbReference type="ARBA" id="ARBA00022833"/>
    </source>
</evidence>
<feature type="region of interest" description="Disordered" evidence="5">
    <location>
        <begin position="81"/>
        <end position="120"/>
    </location>
</feature>
<evidence type="ECO:0000256" key="5">
    <source>
        <dbReference type="SAM" id="MobiDB-lite"/>
    </source>
</evidence>
<evidence type="ECO:0000256" key="2">
    <source>
        <dbReference type="ARBA" id="ARBA00022771"/>
    </source>
</evidence>
<sequence>MKFGHSFQEALKGESYPQHWVDKAIPYRQLKKILANVREELINKGYDPETIHRLLAEHRAKYSLESGESHLLRPRLIVQPAPSTPTLTLQEPPLEPESEAESGTQGHAPENDGHGTLDVEGGEADEASWVKVPLDSDRKFFNILQTDVDELDSLQSEERKSMNDKIAALGYEIAEVAKPKKKIQISGSDLYRWREIFELYLTAQVFFSTSEFTSGARNSENARKQLVWFQGELEKRRIVQYFKLEASINAYKRFLELNATLLRNVQFQELNQTAVVKIIKKFDKQTSLGVKTRFPQALQPTHFIAESIAKDVCAQISSEVLAIVPQVADYTCTICLSICWLPILLDCDHRFCIRCMIKMQNRNKRYCPLCRANTVLNATDINIDTQMMKFLEKWFPKEVKEKQAVNEQDRRKELFGVLVDDTPPSCCVM</sequence>
<proteinExistence type="predicted"/>
<evidence type="ECO:0000313" key="9">
    <source>
        <dbReference type="Proteomes" id="UP001239445"/>
    </source>
</evidence>
<dbReference type="GO" id="GO:0008270">
    <property type="term" value="F:zinc ion binding"/>
    <property type="evidence" value="ECO:0007669"/>
    <property type="project" value="UniProtKB-KW"/>
</dbReference>
<dbReference type="PANTHER" id="PTHR23327">
    <property type="entry name" value="RING FINGER PROTEIN 127"/>
    <property type="match status" value="1"/>
</dbReference>
<protein>
    <submittedName>
        <fullName evidence="8">SPX domain-containing protein</fullName>
    </submittedName>
</protein>
<keyword evidence="9" id="KW-1185">Reference proteome</keyword>
<dbReference type="EMBL" id="MU839837">
    <property type="protein sequence ID" value="KAK1753459.1"/>
    <property type="molecule type" value="Genomic_DNA"/>
</dbReference>
<organism evidence="8 9">
    <name type="scientific">Echria macrotheca</name>
    <dbReference type="NCBI Taxonomy" id="438768"/>
    <lineage>
        <taxon>Eukaryota</taxon>
        <taxon>Fungi</taxon>
        <taxon>Dikarya</taxon>
        <taxon>Ascomycota</taxon>
        <taxon>Pezizomycotina</taxon>
        <taxon>Sordariomycetes</taxon>
        <taxon>Sordariomycetidae</taxon>
        <taxon>Sordariales</taxon>
        <taxon>Schizotheciaceae</taxon>
        <taxon>Echria</taxon>
    </lineage>
</organism>
<dbReference type="SMART" id="SM00184">
    <property type="entry name" value="RING"/>
    <property type="match status" value="1"/>
</dbReference>
<evidence type="ECO:0000256" key="4">
    <source>
        <dbReference type="PROSITE-ProRule" id="PRU00175"/>
    </source>
</evidence>
<dbReference type="PROSITE" id="PS50089">
    <property type="entry name" value="ZF_RING_2"/>
    <property type="match status" value="1"/>
</dbReference>
<accession>A0AAJ0B855</accession>
<dbReference type="SUPFAM" id="SSF57850">
    <property type="entry name" value="RING/U-box"/>
    <property type="match status" value="1"/>
</dbReference>
<keyword evidence="1" id="KW-0479">Metal-binding</keyword>
<dbReference type="PROSITE" id="PS51382">
    <property type="entry name" value="SPX"/>
    <property type="match status" value="1"/>
</dbReference>
<dbReference type="Gene3D" id="3.30.40.10">
    <property type="entry name" value="Zinc/RING finger domain, C3HC4 (zinc finger)"/>
    <property type="match status" value="1"/>
</dbReference>
<gene>
    <name evidence="8" type="ORF">QBC47DRAFT_43910</name>
</gene>
<dbReference type="InterPro" id="IPR017907">
    <property type="entry name" value="Znf_RING_CS"/>
</dbReference>
<dbReference type="Proteomes" id="UP001239445">
    <property type="component" value="Unassembled WGS sequence"/>
</dbReference>
<feature type="domain" description="RING-type" evidence="6">
    <location>
        <begin position="332"/>
        <end position="371"/>
    </location>
</feature>